<protein>
    <recommendedName>
        <fullName evidence="7">Zn(2)-C6 fungal-type domain-containing protein</fullName>
    </recommendedName>
</protein>
<evidence type="ECO:0000256" key="2">
    <source>
        <dbReference type="ARBA" id="ARBA00023015"/>
    </source>
</evidence>
<dbReference type="Pfam" id="PF00172">
    <property type="entry name" value="Zn_clus"/>
    <property type="match status" value="1"/>
</dbReference>
<dbReference type="InterPro" id="IPR001138">
    <property type="entry name" value="Zn2Cys6_DnaBD"/>
</dbReference>
<feature type="compositionally biased region" description="Basic residues" evidence="6">
    <location>
        <begin position="142"/>
        <end position="152"/>
    </location>
</feature>
<evidence type="ECO:0000259" key="7">
    <source>
        <dbReference type="PROSITE" id="PS50048"/>
    </source>
</evidence>
<feature type="compositionally biased region" description="Polar residues" evidence="6">
    <location>
        <begin position="171"/>
        <end position="182"/>
    </location>
</feature>
<evidence type="ECO:0000313" key="9">
    <source>
        <dbReference type="Proteomes" id="UP001565368"/>
    </source>
</evidence>
<dbReference type="InterPro" id="IPR007219">
    <property type="entry name" value="XnlR_reg_dom"/>
</dbReference>
<feature type="region of interest" description="Disordered" evidence="6">
    <location>
        <begin position="1"/>
        <end position="38"/>
    </location>
</feature>
<keyword evidence="4" id="KW-0804">Transcription</keyword>
<accession>A0ABR3PTC6</accession>
<evidence type="ECO:0000256" key="1">
    <source>
        <dbReference type="ARBA" id="ARBA00022723"/>
    </source>
</evidence>
<dbReference type="Pfam" id="PF04082">
    <property type="entry name" value="Fungal_trans"/>
    <property type="match status" value="1"/>
</dbReference>
<dbReference type="CDD" id="cd12148">
    <property type="entry name" value="fungal_TF_MHR"/>
    <property type="match status" value="1"/>
</dbReference>
<dbReference type="SMART" id="SM00066">
    <property type="entry name" value="GAL4"/>
    <property type="match status" value="1"/>
</dbReference>
<organism evidence="8 9">
    <name type="scientific">Vanrija albida</name>
    <dbReference type="NCBI Taxonomy" id="181172"/>
    <lineage>
        <taxon>Eukaryota</taxon>
        <taxon>Fungi</taxon>
        <taxon>Dikarya</taxon>
        <taxon>Basidiomycota</taxon>
        <taxon>Agaricomycotina</taxon>
        <taxon>Tremellomycetes</taxon>
        <taxon>Trichosporonales</taxon>
        <taxon>Trichosporonaceae</taxon>
        <taxon>Vanrija</taxon>
    </lineage>
</organism>
<gene>
    <name evidence="8" type="ORF">Q8F55_007374</name>
</gene>
<keyword evidence="1" id="KW-0479">Metal-binding</keyword>
<sequence>MSPANRSDSGSASDTSPLGTSGRHDAEYYTTTQGDGRPLKRLRTRKACTHCKQRKIRCDFDSAAVGHPCKRCASYGLPCDVNGGADREKLPIPRSPRRGSASPRRRSPAGDPYGSIDASPHDEEEGPAYVPDGTSREFVVHSRYHTHIRSRRSSSTPPPSTVFAPIAKVSGEQTATAPESSLSATSGIRQVLEGRVYGSHFGRPDPRLLGATSMSALLTPISRDGKHSSALFSHDMRYGLRRRETILEESTVIWSLNGSSPVWRLPSHRLTLPIIEKLLDHYAKNISPIFPAIMYFEATNLRTLTAFQILAMCAIASLSRTVPQPISASVRSRLYHLLEAVPGGSIWTSNQANLTALLVMSMSSELHGITASAGGSIAWLRTGVAIRMAQDLGYHRKITDFGVSASQRRVRSRLWALCMMTDAWYALSYGQPLMVDATAVDAEAFIPLRSDEEESGPCCNQKTVFYMSQLTTILRRVLRTVYDVSHAPLAMATDDTLVDMCRDIDHFHANLPERIVLRPDTDEKRYGAAVVALASEAIEYVFYRPFKYRHSLPKHIEFQVTPERWSQLIERSHRTIAWIAKHGSNLLDSWFVVMYSMSYSAQMHFYNYVDSRDAASLHTLQTITEIFDTWASGQGDTYEATSLRYRTSDLVSQLYTAAVDGCTDTRVQAMQSTLSTVIPGLQDPPQQVPGLDFNTTDPLSELYMLTGTDPNLIHPTATMNDDWSTLLNFMGANVDFSTECNL</sequence>
<evidence type="ECO:0000256" key="5">
    <source>
        <dbReference type="ARBA" id="ARBA00023242"/>
    </source>
</evidence>
<dbReference type="InterPro" id="IPR036864">
    <property type="entry name" value="Zn2-C6_fun-type_DNA-bd_sf"/>
</dbReference>
<evidence type="ECO:0000313" key="8">
    <source>
        <dbReference type="EMBL" id="KAL1405704.1"/>
    </source>
</evidence>
<keyword evidence="5" id="KW-0539">Nucleus</keyword>
<name>A0ABR3PTC6_9TREE</name>
<dbReference type="Proteomes" id="UP001565368">
    <property type="component" value="Unassembled WGS sequence"/>
</dbReference>
<dbReference type="PANTHER" id="PTHR31668">
    <property type="entry name" value="GLUCOSE TRANSPORT TRANSCRIPTION REGULATOR RGT1-RELATED-RELATED"/>
    <property type="match status" value="1"/>
</dbReference>
<dbReference type="CDD" id="cd00067">
    <property type="entry name" value="GAL4"/>
    <property type="match status" value="1"/>
</dbReference>
<dbReference type="GeneID" id="95988417"/>
<dbReference type="EMBL" id="JBBXJM010000006">
    <property type="protein sequence ID" value="KAL1405704.1"/>
    <property type="molecule type" value="Genomic_DNA"/>
</dbReference>
<keyword evidence="3" id="KW-0238">DNA-binding</keyword>
<feature type="region of interest" description="Disordered" evidence="6">
    <location>
        <begin position="83"/>
        <end position="182"/>
    </location>
</feature>
<dbReference type="PROSITE" id="PS50048">
    <property type="entry name" value="ZN2_CY6_FUNGAL_2"/>
    <property type="match status" value="1"/>
</dbReference>
<evidence type="ECO:0000256" key="6">
    <source>
        <dbReference type="SAM" id="MobiDB-lite"/>
    </source>
</evidence>
<dbReference type="SUPFAM" id="SSF57701">
    <property type="entry name" value="Zn2/Cys6 DNA-binding domain"/>
    <property type="match status" value="1"/>
</dbReference>
<dbReference type="Gene3D" id="4.10.240.10">
    <property type="entry name" value="Zn(2)-C6 fungal-type DNA-binding domain"/>
    <property type="match status" value="1"/>
</dbReference>
<reference evidence="8 9" key="1">
    <citation type="submission" date="2023-08" db="EMBL/GenBank/DDBJ databases">
        <title>Annotated Genome Sequence of Vanrija albida AlHP1.</title>
        <authorList>
            <person name="Herzog R."/>
        </authorList>
    </citation>
    <scope>NUCLEOTIDE SEQUENCE [LARGE SCALE GENOMIC DNA]</scope>
    <source>
        <strain evidence="8 9">AlHP1</strain>
    </source>
</reference>
<proteinExistence type="predicted"/>
<feature type="domain" description="Zn(2)-C6 fungal-type" evidence="7">
    <location>
        <begin position="47"/>
        <end position="79"/>
    </location>
</feature>
<dbReference type="InterPro" id="IPR050797">
    <property type="entry name" value="Carb_Metab_Trans_Reg"/>
</dbReference>
<dbReference type="RefSeq" id="XP_069205648.1">
    <property type="nucleotide sequence ID" value="XM_069355807.1"/>
</dbReference>
<dbReference type="PANTHER" id="PTHR31668:SF26">
    <property type="entry name" value="GLUCOSE TRANSPORT TRANSCRIPTION REGULATOR RGT1-RELATED"/>
    <property type="match status" value="1"/>
</dbReference>
<keyword evidence="9" id="KW-1185">Reference proteome</keyword>
<feature type="compositionally biased region" description="Polar residues" evidence="6">
    <location>
        <begin position="1"/>
        <end position="19"/>
    </location>
</feature>
<dbReference type="SMART" id="SM00906">
    <property type="entry name" value="Fungal_trans"/>
    <property type="match status" value="1"/>
</dbReference>
<dbReference type="PROSITE" id="PS00463">
    <property type="entry name" value="ZN2_CY6_FUNGAL_1"/>
    <property type="match status" value="1"/>
</dbReference>
<keyword evidence="2" id="KW-0805">Transcription regulation</keyword>
<comment type="caution">
    <text evidence="8">The sequence shown here is derived from an EMBL/GenBank/DDBJ whole genome shotgun (WGS) entry which is preliminary data.</text>
</comment>
<evidence type="ECO:0000256" key="3">
    <source>
        <dbReference type="ARBA" id="ARBA00023125"/>
    </source>
</evidence>
<evidence type="ECO:0000256" key="4">
    <source>
        <dbReference type="ARBA" id="ARBA00023163"/>
    </source>
</evidence>